<protein>
    <submittedName>
        <fullName evidence="1">Uncharacterized protein</fullName>
    </submittedName>
</protein>
<gene>
    <name evidence="1" type="ORF">CHIRRI_LOCUS12194</name>
</gene>
<dbReference type="EMBL" id="OU895879">
    <property type="protein sequence ID" value="CAG9809367.1"/>
    <property type="molecule type" value="Genomic_DNA"/>
</dbReference>
<evidence type="ECO:0000313" key="2">
    <source>
        <dbReference type="Proteomes" id="UP001153620"/>
    </source>
</evidence>
<keyword evidence="2" id="KW-1185">Reference proteome</keyword>
<dbReference type="OrthoDB" id="8184679at2759"/>
<dbReference type="Proteomes" id="UP001153620">
    <property type="component" value="Chromosome 3"/>
</dbReference>
<name>A0A9N9S4L0_9DIPT</name>
<proteinExistence type="predicted"/>
<dbReference type="AlphaFoldDB" id="A0A9N9S4L0"/>
<reference evidence="1" key="2">
    <citation type="submission" date="2022-10" db="EMBL/GenBank/DDBJ databases">
        <authorList>
            <consortium name="ENA_rothamsted_submissions"/>
            <consortium name="culmorum"/>
            <person name="King R."/>
        </authorList>
    </citation>
    <scope>NUCLEOTIDE SEQUENCE</scope>
</reference>
<accession>A0A9N9S4L0</accession>
<sequence>MVATSLSCNGNKIIQTEALNEWIRNLKSKKQFKKKISRGQDLFAIAILQNSLYKNQKMLQQRQRERSEKWLKMKKMLEESTKNCDNSEYMASVDDKDYHLESIEREERQMQIKKIWEEDLSDIESFMNSLDTVKTTLVR</sequence>
<reference evidence="1" key="1">
    <citation type="submission" date="2022-01" db="EMBL/GenBank/DDBJ databases">
        <authorList>
            <person name="King R."/>
        </authorList>
    </citation>
    <scope>NUCLEOTIDE SEQUENCE</scope>
</reference>
<organism evidence="1 2">
    <name type="scientific">Chironomus riparius</name>
    <dbReference type="NCBI Taxonomy" id="315576"/>
    <lineage>
        <taxon>Eukaryota</taxon>
        <taxon>Metazoa</taxon>
        <taxon>Ecdysozoa</taxon>
        <taxon>Arthropoda</taxon>
        <taxon>Hexapoda</taxon>
        <taxon>Insecta</taxon>
        <taxon>Pterygota</taxon>
        <taxon>Neoptera</taxon>
        <taxon>Endopterygota</taxon>
        <taxon>Diptera</taxon>
        <taxon>Nematocera</taxon>
        <taxon>Chironomoidea</taxon>
        <taxon>Chironomidae</taxon>
        <taxon>Chironominae</taxon>
        <taxon>Chironomus</taxon>
    </lineage>
</organism>
<evidence type="ECO:0000313" key="1">
    <source>
        <dbReference type="EMBL" id="CAG9809367.1"/>
    </source>
</evidence>